<sequence>MQPLLGKSPQPNSEPSKLLENIWTFGYQATTSVRLLQPQRLFKISQVPRSQHLWRSDVCALWLPMASPEPLKTRPDSPRGIRELFDSVRGVVVESQGRRYSCRPQRGTGQSSYPQCGKESGAVFLQGQPTKDAFDLIYRDAVWGGNGVTSSKSGRGSSWGVGTKLLCKTITEALMEVAAERQAAGQSDFELNLLDAPSGDFFWMPGCLEHISSKLPEGAKLNYQGVDVSTVAKDTAEGKRASAQASLPKVKIEPFLAMDLSETNILERTFPGKKFDVINCHDALQHNPLSQVKEIVANFNKCANRLVVDVDMAGTNAQDISPGQFRAIDLTDAPFNNKPECLVVNPDPVSVPEREHFAIFKLPLKA</sequence>
<dbReference type="OrthoDB" id="413343at2759"/>
<organism evidence="1 2">
    <name type="scientific">Symbiodinium necroappetens</name>
    <dbReference type="NCBI Taxonomy" id="1628268"/>
    <lineage>
        <taxon>Eukaryota</taxon>
        <taxon>Sar</taxon>
        <taxon>Alveolata</taxon>
        <taxon>Dinophyceae</taxon>
        <taxon>Suessiales</taxon>
        <taxon>Symbiodiniaceae</taxon>
        <taxon>Symbiodinium</taxon>
    </lineage>
</organism>
<comment type="caution">
    <text evidence="1">The sequence shown here is derived from an EMBL/GenBank/DDBJ whole genome shotgun (WGS) entry which is preliminary data.</text>
</comment>
<dbReference type="AlphaFoldDB" id="A0A813CF45"/>
<evidence type="ECO:0008006" key="3">
    <source>
        <dbReference type="Google" id="ProtNLM"/>
    </source>
</evidence>
<proteinExistence type="predicted"/>
<gene>
    <name evidence="1" type="ORF">SNEC2469_LOCUS34646</name>
</gene>
<evidence type="ECO:0000313" key="1">
    <source>
        <dbReference type="EMBL" id="CAE7942389.1"/>
    </source>
</evidence>
<protein>
    <recommendedName>
        <fullName evidence="3">Methyltransferase domain-containing protein</fullName>
    </recommendedName>
</protein>
<accession>A0A813CF45</accession>
<keyword evidence="2" id="KW-1185">Reference proteome</keyword>
<reference evidence="1" key="1">
    <citation type="submission" date="2021-02" db="EMBL/GenBank/DDBJ databases">
        <authorList>
            <person name="Dougan E. K."/>
            <person name="Rhodes N."/>
            <person name="Thang M."/>
            <person name="Chan C."/>
        </authorList>
    </citation>
    <scope>NUCLEOTIDE SEQUENCE</scope>
</reference>
<dbReference type="Proteomes" id="UP000601435">
    <property type="component" value="Unassembled WGS sequence"/>
</dbReference>
<dbReference type="EMBL" id="CAJNJA010096530">
    <property type="protein sequence ID" value="CAE7942389.1"/>
    <property type="molecule type" value="Genomic_DNA"/>
</dbReference>
<evidence type="ECO:0000313" key="2">
    <source>
        <dbReference type="Proteomes" id="UP000601435"/>
    </source>
</evidence>
<name>A0A813CF45_9DINO</name>